<gene>
    <name evidence="1" type="ORF">Glove_364g7</name>
</gene>
<comment type="caution">
    <text evidence="1">The sequence shown here is derived from an EMBL/GenBank/DDBJ whole genome shotgun (WGS) entry which is preliminary data.</text>
</comment>
<accession>A0A397H8E6</accession>
<name>A0A397H8E6_9GLOM</name>
<sequence length="157" mass="18121">MNLEWSTIKTICEFAIMIKLYSKLNPSKLSNWNEKTKYIKMEKLFPSHNYFTNTINVSYKVYRSINFKNPSGLHLLHTVYTNTNPTKEETTGAATSAIEITKLNLPILIIYEALEVLVALHEKLDSPLIEKDYGGCEFVGLWIRNINNKPFISMKND</sequence>
<dbReference type="Proteomes" id="UP000266861">
    <property type="component" value="Unassembled WGS sequence"/>
</dbReference>
<evidence type="ECO:0000313" key="1">
    <source>
        <dbReference type="EMBL" id="RHZ59322.1"/>
    </source>
</evidence>
<organism evidence="1 2">
    <name type="scientific">Diversispora epigaea</name>
    <dbReference type="NCBI Taxonomy" id="1348612"/>
    <lineage>
        <taxon>Eukaryota</taxon>
        <taxon>Fungi</taxon>
        <taxon>Fungi incertae sedis</taxon>
        <taxon>Mucoromycota</taxon>
        <taxon>Glomeromycotina</taxon>
        <taxon>Glomeromycetes</taxon>
        <taxon>Diversisporales</taxon>
        <taxon>Diversisporaceae</taxon>
        <taxon>Diversispora</taxon>
    </lineage>
</organism>
<dbReference type="EMBL" id="PQFF01000330">
    <property type="protein sequence ID" value="RHZ59322.1"/>
    <property type="molecule type" value="Genomic_DNA"/>
</dbReference>
<protein>
    <submittedName>
        <fullName evidence="1">Uncharacterized protein</fullName>
    </submittedName>
</protein>
<reference evidence="1 2" key="1">
    <citation type="submission" date="2018-08" db="EMBL/GenBank/DDBJ databases">
        <title>Genome and evolution of the arbuscular mycorrhizal fungus Diversispora epigaea (formerly Glomus versiforme) and its bacterial endosymbionts.</title>
        <authorList>
            <person name="Sun X."/>
            <person name="Fei Z."/>
            <person name="Harrison M."/>
        </authorList>
    </citation>
    <scope>NUCLEOTIDE SEQUENCE [LARGE SCALE GENOMIC DNA]</scope>
    <source>
        <strain evidence="1 2">IT104</strain>
    </source>
</reference>
<dbReference type="AlphaFoldDB" id="A0A397H8E6"/>
<keyword evidence="2" id="KW-1185">Reference proteome</keyword>
<evidence type="ECO:0000313" key="2">
    <source>
        <dbReference type="Proteomes" id="UP000266861"/>
    </source>
</evidence>
<proteinExistence type="predicted"/>